<reference evidence="1" key="1">
    <citation type="journal article" date="2022" name="bioRxiv">
        <title>Sequencing and chromosome-scale assembly of the giantPleurodeles waltlgenome.</title>
        <authorList>
            <person name="Brown T."/>
            <person name="Elewa A."/>
            <person name="Iarovenko S."/>
            <person name="Subramanian E."/>
            <person name="Araus A.J."/>
            <person name="Petzold A."/>
            <person name="Susuki M."/>
            <person name="Suzuki K.-i.T."/>
            <person name="Hayashi T."/>
            <person name="Toyoda A."/>
            <person name="Oliveira C."/>
            <person name="Osipova E."/>
            <person name="Leigh N.D."/>
            <person name="Simon A."/>
            <person name="Yun M.H."/>
        </authorList>
    </citation>
    <scope>NUCLEOTIDE SEQUENCE</scope>
    <source>
        <strain evidence="1">20211129_DDA</strain>
        <tissue evidence="1">Liver</tissue>
    </source>
</reference>
<keyword evidence="2" id="KW-1185">Reference proteome</keyword>
<accession>A0AAV7QUX6</accession>
<proteinExistence type="predicted"/>
<evidence type="ECO:0000313" key="2">
    <source>
        <dbReference type="Proteomes" id="UP001066276"/>
    </source>
</evidence>
<sequence length="73" mass="8746">MAKKDTAARYIPDVLQNACESLDMVMKGCWDMNPKRRSSLETLSTNIDCVKHKWWEFRAPRKHMRGEEQEKYR</sequence>
<dbReference type="AlphaFoldDB" id="A0AAV7QUX6"/>
<comment type="caution">
    <text evidence="1">The sequence shown here is derived from an EMBL/GenBank/DDBJ whole genome shotgun (WGS) entry which is preliminary data.</text>
</comment>
<dbReference type="Proteomes" id="UP001066276">
    <property type="component" value="Chromosome 6"/>
</dbReference>
<name>A0AAV7QUX6_PLEWA</name>
<gene>
    <name evidence="1" type="ORF">NDU88_009348</name>
</gene>
<protein>
    <submittedName>
        <fullName evidence="1">Uncharacterized protein</fullName>
    </submittedName>
</protein>
<organism evidence="1 2">
    <name type="scientific">Pleurodeles waltl</name>
    <name type="common">Iberian ribbed newt</name>
    <dbReference type="NCBI Taxonomy" id="8319"/>
    <lineage>
        <taxon>Eukaryota</taxon>
        <taxon>Metazoa</taxon>
        <taxon>Chordata</taxon>
        <taxon>Craniata</taxon>
        <taxon>Vertebrata</taxon>
        <taxon>Euteleostomi</taxon>
        <taxon>Amphibia</taxon>
        <taxon>Batrachia</taxon>
        <taxon>Caudata</taxon>
        <taxon>Salamandroidea</taxon>
        <taxon>Salamandridae</taxon>
        <taxon>Pleurodelinae</taxon>
        <taxon>Pleurodeles</taxon>
    </lineage>
</organism>
<dbReference type="EMBL" id="JANPWB010000010">
    <property type="protein sequence ID" value="KAJ1143036.1"/>
    <property type="molecule type" value="Genomic_DNA"/>
</dbReference>
<evidence type="ECO:0000313" key="1">
    <source>
        <dbReference type="EMBL" id="KAJ1143036.1"/>
    </source>
</evidence>